<evidence type="ECO:0000256" key="5">
    <source>
        <dbReference type="ARBA" id="ARBA00022692"/>
    </source>
</evidence>
<evidence type="ECO:0000259" key="14">
    <source>
        <dbReference type="Pfam" id="PF08263"/>
    </source>
</evidence>
<evidence type="ECO:0000256" key="13">
    <source>
        <dbReference type="SAM" id="SignalP"/>
    </source>
</evidence>
<evidence type="ECO:0000313" key="15">
    <source>
        <dbReference type="EMBL" id="CAI9275094.1"/>
    </source>
</evidence>
<evidence type="ECO:0000256" key="12">
    <source>
        <dbReference type="SAM" id="Phobius"/>
    </source>
</evidence>
<evidence type="ECO:0000256" key="4">
    <source>
        <dbReference type="ARBA" id="ARBA00022614"/>
    </source>
</evidence>
<protein>
    <recommendedName>
        <fullName evidence="14">Leucine-rich repeat-containing N-terminal plant-type domain-containing protein</fullName>
    </recommendedName>
</protein>
<evidence type="ECO:0000256" key="10">
    <source>
        <dbReference type="ARBA" id="ARBA00023170"/>
    </source>
</evidence>
<accession>A0AA36DXF0</accession>
<feature type="chain" id="PRO_5041202084" description="Leucine-rich repeat-containing N-terminal plant-type domain-containing protein" evidence="13">
    <location>
        <begin position="20"/>
        <end position="684"/>
    </location>
</feature>
<dbReference type="Gene3D" id="3.80.10.10">
    <property type="entry name" value="Ribonuclease Inhibitor"/>
    <property type="match status" value="4"/>
</dbReference>
<comment type="similarity">
    <text evidence="2">Belongs to the RLP family.</text>
</comment>
<dbReference type="GO" id="GO:0051707">
    <property type="term" value="P:response to other organism"/>
    <property type="evidence" value="ECO:0007669"/>
    <property type="project" value="UniProtKB-ARBA"/>
</dbReference>
<dbReference type="EMBL" id="OX465079">
    <property type="protein sequence ID" value="CAI9275094.1"/>
    <property type="molecule type" value="Genomic_DNA"/>
</dbReference>
<dbReference type="Pfam" id="PF13855">
    <property type="entry name" value="LRR_8"/>
    <property type="match status" value="3"/>
</dbReference>
<dbReference type="InterPro" id="IPR003591">
    <property type="entry name" value="Leu-rich_rpt_typical-subtyp"/>
</dbReference>
<keyword evidence="5 12" id="KW-0812">Transmembrane</keyword>
<gene>
    <name evidence="15" type="ORF">LSALG_LOCUS15140</name>
</gene>
<evidence type="ECO:0000256" key="6">
    <source>
        <dbReference type="ARBA" id="ARBA00022729"/>
    </source>
</evidence>
<keyword evidence="10" id="KW-0675">Receptor</keyword>
<dbReference type="FunFam" id="3.80.10.10:FF:000400">
    <property type="entry name" value="Nuclear pore complex protein NUP107"/>
    <property type="match status" value="1"/>
</dbReference>
<dbReference type="GO" id="GO:0005886">
    <property type="term" value="C:plasma membrane"/>
    <property type="evidence" value="ECO:0007669"/>
    <property type="project" value="UniProtKB-SubCell"/>
</dbReference>
<dbReference type="SUPFAM" id="SSF52058">
    <property type="entry name" value="L domain-like"/>
    <property type="match status" value="2"/>
</dbReference>
<feature type="transmembrane region" description="Helical" evidence="12">
    <location>
        <begin position="651"/>
        <end position="671"/>
    </location>
</feature>
<dbReference type="InterPro" id="IPR001611">
    <property type="entry name" value="Leu-rich_rpt"/>
</dbReference>
<dbReference type="GO" id="GO:0006952">
    <property type="term" value="P:defense response"/>
    <property type="evidence" value="ECO:0007669"/>
    <property type="project" value="UniProtKB-ARBA"/>
</dbReference>
<dbReference type="PANTHER" id="PTHR48052">
    <property type="entry name" value="UNNAMED PRODUCT"/>
    <property type="match status" value="1"/>
</dbReference>
<keyword evidence="16" id="KW-1185">Reference proteome</keyword>
<evidence type="ECO:0000256" key="3">
    <source>
        <dbReference type="ARBA" id="ARBA00022475"/>
    </source>
</evidence>
<reference evidence="15" key="1">
    <citation type="submission" date="2023-04" db="EMBL/GenBank/DDBJ databases">
        <authorList>
            <person name="Vijverberg K."/>
            <person name="Xiong W."/>
            <person name="Schranz E."/>
        </authorList>
    </citation>
    <scope>NUCLEOTIDE SEQUENCE</scope>
</reference>
<keyword evidence="8 12" id="KW-1133">Transmembrane helix</keyword>
<keyword evidence="11" id="KW-0325">Glycoprotein</keyword>
<keyword evidence="6 13" id="KW-0732">Signal</keyword>
<evidence type="ECO:0000256" key="7">
    <source>
        <dbReference type="ARBA" id="ARBA00022737"/>
    </source>
</evidence>
<feature type="signal peptide" evidence="13">
    <location>
        <begin position="1"/>
        <end position="19"/>
    </location>
</feature>
<evidence type="ECO:0000313" key="16">
    <source>
        <dbReference type="Proteomes" id="UP001177003"/>
    </source>
</evidence>
<organism evidence="15 16">
    <name type="scientific">Lactuca saligna</name>
    <name type="common">Willowleaf lettuce</name>
    <dbReference type="NCBI Taxonomy" id="75948"/>
    <lineage>
        <taxon>Eukaryota</taxon>
        <taxon>Viridiplantae</taxon>
        <taxon>Streptophyta</taxon>
        <taxon>Embryophyta</taxon>
        <taxon>Tracheophyta</taxon>
        <taxon>Spermatophyta</taxon>
        <taxon>Magnoliopsida</taxon>
        <taxon>eudicotyledons</taxon>
        <taxon>Gunneridae</taxon>
        <taxon>Pentapetalae</taxon>
        <taxon>asterids</taxon>
        <taxon>campanulids</taxon>
        <taxon>Asterales</taxon>
        <taxon>Asteraceae</taxon>
        <taxon>Cichorioideae</taxon>
        <taxon>Cichorieae</taxon>
        <taxon>Lactucinae</taxon>
        <taxon>Lactuca</taxon>
    </lineage>
</organism>
<dbReference type="SMART" id="SM00369">
    <property type="entry name" value="LRR_TYP"/>
    <property type="match status" value="6"/>
</dbReference>
<proteinExistence type="inferred from homology"/>
<comment type="subcellular location">
    <subcellularLocation>
        <location evidence="1">Cell membrane</location>
        <topology evidence="1">Single-pass type I membrane protein</topology>
    </subcellularLocation>
</comment>
<sequence length="684" mass="75167">MNVFGLCVTVIVFGISVEAQLNSTCNSNDSMVLKRFMNGMETAIDGWTSNSSNCCDWDGITCDFSGKVIRLELSRKRLVGALADSLASLNQLRTLNLSRNLLKGNLPTSLFHLPHLEILDLSANEFSGSFPSSVNLPSIQLLDLSDNNLEGPIAPGLCINSTGVKELKLGVNYFNGEIPLEFENCSSLEHLCLDANLVSGIIPEYLFKLPRLLRLSLQDNNIIGQLHNTNPSNLVYFDVSLNQISGNLPDFFHTFPNLSYFAAHSNNLFGRIPPSLLNSGSISSLILRNNSLIGAIDINCSAMISLTFLDLADNKFLGTIPDNLPACPKLKMIDLGGNNLTGQIPETFKRFESLSYLSLSMCNLNNLSGSLNVLQHCPNLTTLVLGGSFDNEEIPSDSNLQFKSLKTLVIPNCKLTGKIPNWLNGLTKLRILDLSWNQLNGPIPPFLGNLSSIVYLDLSNNFLDGKIPKTLTQLPGLRSRNISLEVSLDFPIFMRRAMNGKVLYYSYGIRFPPTLDLSNNFLTGEISPEFGNLKNLHILNLKYNELSGSIPENLANLSSIESIDLSHNDLCGEIPVSLVRLGMLSKFSVAYNNLTGIIPSGGQFSTFSSSSFEGNPGLCGEFVLNCREVEDLLEKQESEEDEEEEETMIGLPVWTGFGTGFVLSVVLLVVVPRIRDTKRTDKFV</sequence>
<keyword evidence="9 12" id="KW-0472">Membrane</keyword>
<dbReference type="Pfam" id="PF00560">
    <property type="entry name" value="LRR_1"/>
    <property type="match status" value="4"/>
</dbReference>
<evidence type="ECO:0000256" key="1">
    <source>
        <dbReference type="ARBA" id="ARBA00004251"/>
    </source>
</evidence>
<dbReference type="PANTHER" id="PTHR48052:SF70">
    <property type="entry name" value="PHYTOSULFOKINE RECEPTOR 1-LIKE"/>
    <property type="match status" value="1"/>
</dbReference>
<evidence type="ECO:0000256" key="9">
    <source>
        <dbReference type="ARBA" id="ARBA00023136"/>
    </source>
</evidence>
<evidence type="ECO:0000256" key="11">
    <source>
        <dbReference type="ARBA" id="ARBA00023180"/>
    </source>
</evidence>
<evidence type="ECO:0000256" key="8">
    <source>
        <dbReference type="ARBA" id="ARBA00022989"/>
    </source>
</evidence>
<dbReference type="Proteomes" id="UP001177003">
    <property type="component" value="Chromosome 3"/>
</dbReference>
<evidence type="ECO:0000256" key="2">
    <source>
        <dbReference type="ARBA" id="ARBA00009592"/>
    </source>
</evidence>
<dbReference type="AlphaFoldDB" id="A0AA36DXF0"/>
<name>A0AA36DXF0_LACSI</name>
<dbReference type="FunFam" id="3.80.10.10:FF:000213">
    <property type="entry name" value="Tyrosine-sulfated glycopeptide receptor 1"/>
    <property type="match status" value="1"/>
</dbReference>
<keyword evidence="3" id="KW-1003">Cell membrane</keyword>
<dbReference type="Pfam" id="PF08263">
    <property type="entry name" value="LRRNT_2"/>
    <property type="match status" value="1"/>
</dbReference>
<keyword evidence="4" id="KW-0433">Leucine-rich repeat</keyword>
<keyword evidence="7" id="KW-0677">Repeat</keyword>
<dbReference type="InterPro" id="IPR013210">
    <property type="entry name" value="LRR_N_plant-typ"/>
</dbReference>
<dbReference type="InterPro" id="IPR032675">
    <property type="entry name" value="LRR_dom_sf"/>
</dbReference>
<feature type="domain" description="Leucine-rich repeat-containing N-terminal plant-type" evidence="14">
    <location>
        <begin position="28"/>
        <end position="63"/>
    </location>
</feature>